<evidence type="ECO:0000313" key="2">
    <source>
        <dbReference type="EMBL" id="KAG7402143.1"/>
    </source>
</evidence>
<feature type="region of interest" description="Disordered" evidence="1">
    <location>
        <begin position="173"/>
        <end position="193"/>
    </location>
</feature>
<accession>A0A8T1XDQ8</accession>
<keyword evidence="3" id="KW-1185">Reference proteome</keyword>
<proteinExistence type="predicted"/>
<name>A0A8T1XDQ8_9STRA</name>
<sequence>MEMLPRSKEDANAGSSAVANICALCDSYTRNDLEGKWKELADVYDQRRNVDDFREILDLSAPDARVSNLTDWHLERMAMGELDSSSGASASDLATIKRESRLIKETLRKVLANGRSFKTKRDELETAMAKQREALTVELTAAKEFLGQAHLINAVDSAAIEISEPAPVEERLRASVKPPELSPTVDLSDAPAI</sequence>
<gene>
    <name evidence="2" type="ORF">PHYBOEH_005706</name>
</gene>
<organism evidence="2 3">
    <name type="scientific">Phytophthora boehmeriae</name>
    <dbReference type="NCBI Taxonomy" id="109152"/>
    <lineage>
        <taxon>Eukaryota</taxon>
        <taxon>Sar</taxon>
        <taxon>Stramenopiles</taxon>
        <taxon>Oomycota</taxon>
        <taxon>Peronosporomycetes</taxon>
        <taxon>Peronosporales</taxon>
        <taxon>Peronosporaceae</taxon>
        <taxon>Phytophthora</taxon>
    </lineage>
</organism>
<reference evidence="2" key="1">
    <citation type="submission" date="2021-02" db="EMBL/GenBank/DDBJ databases">
        <authorList>
            <person name="Palmer J.M."/>
        </authorList>
    </citation>
    <scope>NUCLEOTIDE SEQUENCE</scope>
    <source>
        <strain evidence="2">SCRP23</strain>
    </source>
</reference>
<comment type="caution">
    <text evidence="2">The sequence shown here is derived from an EMBL/GenBank/DDBJ whole genome shotgun (WGS) entry which is preliminary data.</text>
</comment>
<dbReference type="EMBL" id="JAGDFL010000003">
    <property type="protein sequence ID" value="KAG7402143.1"/>
    <property type="molecule type" value="Genomic_DNA"/>
</dbReference>
<dbReference type="OrthoDB" id="162330at2759"/>
<evidence type="ECO:0000256" key="1">
    <source>
        <dbReference type="SAM" id="MobiDB-lite"/>
    </source>
</evidence>
<dbReference type="Proteomes" id="UP000693981">
    <property type="component" value="Unassembled WGS sequence"/>
</dbReference>
<dbReference type="AlphaFoldDB" id="A0A8T1XDQ8"/>
<protein>
    <submittedName>
        <fullName evidence="2">Uncharacterized protein</fullName>
    </submittedName>
</protein>
<evidence type="ECO:0000313" key="3">
    <source>
        <dbReference type="Proteomes" id="UP000693981"/>
    </source>
</evidence>